<evidence type="ECO:0000313" key="2">
    <source>
        <dbReference type="Proteomes" id="UP001562425"/>
    </source>
</evidence>
<protein>
    <recommendedName>
        <fullName evidence="3">PUL domain-containing protein</fullName>
    </recommendedName>
</protein>
<dbReference type="Proteomes" id="UP001562425">
    <property type="component" value="Unassembled WGS sequence"/>
</dbReference>
<evidence type="ECO:0000313" key="1">
    <source>
        <dbReference type="EMBL" id="KAL1391577.1"/>
    </source>
</evidence>
<dbReference type="AlphaFoldDB" id="A0ABD1D3H5"/>
<keyword evidence="2" id="KW-1185">Reference proteome</keyword>
<dbReference type="EMBL" id="JBEHCU010007827">
    <property type="protein sequence ID" value="KAL1391577.1"/>
    <property type="molecule type" value="Genomic_DNA"/>
</dbReference>
<comment type="caution">
    <text evidence="1">The sequence shown here is derived from an EMBL/GenBank/DDBJ whole genome shotgun (WGS) entry which is preliminary data.</text>
</comment>
<reference evidence="1 2" key="1">
    <citation type="submission" date="2024-05" db="EMBL/GenBank/DDBJ databases">
        <title>Culex pipiens pipiens assembly and annotation.</title>
        <authorList>
            <person name="Alout H."/>
            <person name="Durand T."/>
        </authorList>
    </citation>
    <scope>NUCLEOTIDE SEQUENCE [LARGE SCALE GENOMIC DNA]</scope>
    <source>
        <strain evidence="1">HA-2024</strain>
        <tissue evidence="1">Whole body</tissue>
    </source>
</reference>
<evidence type="ECO:0008006" key="3">
    <source>
        <dbReference type="Google" id="ProtNLM"/>
    </source>
</evidence>
<organism evidence="1 2">
    <name type="scientific">Culex pipiens pipiens</name>
    <name type="common">Northern house mosquito</name>
    <dbReference type="NCBI Taxonomy" id="38569"/>
    <lineage>
        <taxon>Eukaryota</taxon>
        <taxon>Metazoa</taxon>
        <taxon>Ecdysozoa</taxon>
        <taxon>Arthropoda</taxon>
        <taxon>Hexapoda</taxon>
        <taxon>Insecta</taxon>
        <taxon>Pterygota</taxon>
        <taxon>Neoptera</taxon>
        <taxon>Endopterygota</taxon>
        <taxon>Diptera</taxon>
        <taxon>Nematocera</taxon>
        <taxon>Culicoidea</taxon>
        <taxon>Culicidae</taxon>
        <taxon>Culicinae</taxon>
        <taxon>Culicini</taxon>
        <taxon>Culex</taxon>
        <taxon>Culex</taxon>
    </lineage>
</organism>
<dbReference type="PANTHER" id="PTHR31434:SF2">
    <property type="entry name" value="S PHASE CYCLIN A-ASSOCIATED PROTEIN IN THE ENDOPLASMIC RETICULUM"/>
    <property type="match status" value="1"/>
</dbReference>
<proteinExistence type="predicted"/>
<sequence>MMGFVCLFAYRYTVSLGLIDTLVRKFNKIQESVESQQSLVLSVLASLGLLTKLAELCPRGPDVTKFLTTAKTTELFGTISLLYSTIVPIGECIPPRTISLAAATFNLLVTLANLDIATFQLVLAEENLSFKFLDVVSILLQYCVPKSEEKGETQAVIIDLIATLGFFCANNKLNQDLLISDQSSVIIKSLTKLPKKFDMVIYPTLVTVTYENAEAKAVLGKDFDIASLEITAVGSGEKNRILSLLTSTTTKAE</sequence>
<name>A0ABD1D3H5_CULPP</name>
<gene>
    <name evidence="1" type="ORF">pipiens_003128</name>
</gene>
<accession>A0ABD1D3H5</accession>
<dbReference type="PANTHER" id="PTHR31434">
    <property type="entry name" value="S PHASE CYCLIN A-ASSOCIATED PROTEIN IN THE ENDOPLASMIC RETICULUM"/>
    <property type="match status" value="1"/>
</dbReference>